<comment type="caution">
    <text evidence="1">The sequence shown here is derived from an EMBL/GenBank/DDBJ whole genome shotgun (WGS) entry which is preliminary data.</text>
</comment>
<sequence>MDASVAARIERLIDDIGDISTPVKRALRAVPRHQFIAPVGLVADDTTTIIDRDTDPATWLDAIYSRLPIVTQLDDGATDLRAEAGGLYTSSNSAPGTVTDACFRWLDWGEPSRYRPRMTVTSDGQQVWLDTPQQAIG</sequence>
<protein>
    <submittedName>
        <fullName evidence="1">Uncharacterized protein</fullName>
    </submittedName>
</protein>
<evidence type="ECO:0000313" key="2">
    <source>
        <dbReference type="Proteomes" id="UP000248544"/>
    </source>
</evidence>
<organism evidence="1 2">
    <name type="scientific">Spongiactinospora gelatinilytica</name>
    <dbReference type="NCBI Taxonomy" id="2666298"/>
    <lineage>
        <taxon>Bacteria</taxon>
        <taxon>Bacillati</taxon>
        <taxon>Actinomycetota</taxon>
        <taxon>Actinomycetes</taxon>
        <taxon>Streptosporangiales</taxon>
        <taxon>Streptosporangiaceae</taxon>
        <taxon>Spongiactinospora</taxon>
    </lineage>
</organism>
<dbReference type="EMBL" id="POUA01000229">
    <property type="protein sequence ID" value="PZG37527.1"/>
    <property type="molecule type" value="Genomic_DNA"/>
</dbReference>
<dbReference type="RefSeq" id="WP_111169905.1">
    <property type="nucleotide sequence ID" value="NZ_POUA01000229.1"/>
</dbReference>
<gene>
    <name evidence="1" type="ORF">C1I98_25150</name>
</gene>
<reference evidence="1 2" key="1">
    <citation type="submission" date="2018-01" db="EMBL/GenBank/DDBJ databases">
        <title>Draft genome sequence of Sphaerisporangium sp. 7K107.</title>
        <authorList>
            <person name="Sahin N."/>
            <person name="Saygin H."/>
            <person name="Ay H."/>
        </authorList>
    </citation>
    <scope>NUCLEOTIDE SEQUENCE [LARGE SCALE GENOMIC DNA]</scope>
    <source>
        <strain evidence="1 2">7K107</strain>
    </source>
</reference>
<dbReference type="Proteomes" id="UP000248544">
    <property type="component" value="Unassembled WGS sequence"/>
</dbReference>
<keyword evidence="2" id="KW-1185">Reference proteome</keyword>
<evidence type="ECO:0000313" key="1">
    <source>
        <dbReference type="EMBL" id="PZG37527.1"/>
    </source>
</evidence>
<dbReference type="AlphaFoldDB" id="A0A2W2GTJ9"/>
<name>A0A2W2GTJ9_9ACTN</name>
<accession>A0A2W2GTJ9</accession>
<proteinExistence type="predicted"/>